<reference evidence="1 3" key="1">
    <citation type="journal article" date="2017" name="Nat. Microbiol.">
        <title>Natural product diversity associated with the nematode symbionts Photorhabdus and Xenorhabdus.</title>
        <authorList>
            <person name="Tobias N.J."/>
            <person name="Wolff H."/>
            <person name="Djahanschiri B."/>
            <person name="Grundmann F."/>
            <person name="Kronenwerth M."/>
            <person name="Shi Y.M."/>
            <person name="Simonyi S."/>
            <person name="Grun P."/>
            <person name="Shapiro-Ilan D."/>
            <person name="Pidot S.J."/>
            <person name="Stinear T.P."/>
            <person name="Ebersberger I."/>
            <person name="Bode H.B."/>
        </authorList>
    </citation>
    <scope>NUCLEOTIDE SEQUENCE [LARGE SCALE GENOMIC DNA]</scope>
    <source>
        <strain evidence="1 3">DSM 17902</strain>
    </source>
</reference>
<organism evidence="1 3">
    <name type="scientific">Xenorhabdus miraniensis</name>
    <dbReference type="NCBI Taxonomy" id="351674"/>
    <lineage>
        <taxon>Bacteria</taxon>
        <taxon>Pseudomonadati</taxon>
        <taxon>Pseudomonadota</taxon>
        <taxon>Gammaproteobacteria</taxon>
        <taxon>Enterobacterales</taxon>
        <taxon>Morganellaceae</taxon>
        <taxon>Xenorhabdus</taxon>
    </lineage>
</organism>
<evidence type="ECO:0000313" key="2">
    <source>
        <dbReference type="EMBL" id="PHM48932.1"/>
    </source>
</evidence>
<gene>
    <name evidence="2" type="ORF">Xmir_01706</name>
    <name evidence="1" type="ORF">Xmir_02081</name>
</gene>
<name>A0A2D0JQN6_9GAMM</name>
<evidence type="ECO:0000313" key="3">
    <source>
        <dbReference type="Proteomes" id="UP000221980"/>
    </source>
</evidence>
<protein>
    <submittedName>
        <fullName evidence="1">Uncharacterized protein</fullName>
    </submittedName>
</protein>
<keyword evidence="3" id="KW-1185">Reference proteome</keyword>
<comment type="caution">
    <text evidence="1">The sequence shown here is derived from an EMBL/GenBank/DDBJ whole genome shotgun (WGS) entry which is preliminary data.</text>
</comment>
<dbReference type="AlphaFoldDB" id="A0A2D0JQN6"/>
<dbReference type="Proteomes" id="UP000221980">
    <property type="component" value="Unassembled WGS sequence"/>
</dbReference>
<proteinExistence type="predicted"/>
<evidence type="ECO:0000313" key="1">
    <source>
        <dbReference type="EMBL" id="PHM48599.1"/>
    </source>
</evidence>
<dbReference type="EMBL" id="NITZ01000007">
    <property type="protein sequence ID" value="PHM48932.1"/>
    <property type="molecule type" value="Genomic_DNA"/>
</dbReference>
<accession>A0A2D0JQN6</accession>
<dbReference type="EMBL" id="NITZ01000009">
    <property type="protein sequence ID" value="PHM48599.1"/>
    <property type="molecule type" value="Genomic_DNA"/>
</dbReference>
<sequence length="76" mass="8605">MLHKNTATKTTDERKHSIDAVILSHPDYHRRLQNHTGSADLCFISLRTTTNRALAGFIKLSFDHFMLPPVGTFTLP</sequence>